<gene>
    <name evidence="3" type="ORF">AMECASPLE_035561</name>
</gene>
<evidence type="ECO:0000313" key="4">
    <source>
        <dbReference type="Proteomes" id="UP001469553"/>
    </source>
</evidence>
<evidence type="ECO:0000256" key="1">
    <source>
        <dbReference type="SAM" id="SignalP"/>
    </source>
</evidence>
<feature type="signal peptide" evidence="1">
    <location>
        <begin position="1"/>
        <end position="18"/>
    </location>
</feature>
<name>A0ABV0YUF7_9TELE</name>
<dbReference type="EMBL" id="JAHRIP010042948">
    <property type="protein sequence ID" value="MEQ2297524.1"/>
    <property type="molecule type" value="Genomic_DNA"/>
</dbReference>
<comment type="caution">
    <text evidence="3">The sequence shown here is derived from an EMBL/GenBank/DDBJ whole genome shotgun (WGS) entry which is preliminary data.</text>
</comment>
<dbReference type="SUPFAM" id="SSF63712">
    <property type="entry name" value="Nicotinic receptor ligand binding domain-like"/>
    <property type="match status" value="1"/>
</dbReference>
<dbReference type="Pfam" id="PF02931">
    <property type="entry name" value="Neur_chan_LBD"/>
    <property type="match status" value="1"/>
</dbReference>
<evidence type="ECO:0000259" key="2">
    <source>
        <dbReference type="Pfam" id="PF02931"/>
    </source>
</evidence>
<protein>
    <recommendedName>
        <fullName evidence="2">Neurotransmitter-gated ion-channel ligand-binding domain-containing protein</fullName>
    </recommendedName>
</protein>
<sequence length="124" mass="14818">MLLRDFLPLFLIVVDVDSSDRACSYQDVLNYLNLSKNNELFSLTRPVRDFRKPTEVYLEVLLYAILDVREIDQTFVPYVWIVVEWQNDYISWDPRNFCGIKNVTIPTDILWKPDLTIEEMYVYV</sequence>
<dbReference type="InterPro" id="IPR036734">
    <property type="entry name" value="Neur_chan_lig-bd_sf"/>
</dbReference>
<keyword evidence="4" id="KW-1185">Reference proteome</keyword>
<dbReference type="InterPro" id="IPR006202">
    <property type="entry name" value="Neur_chan_lig-bd"/>
</dbReference>
<reference evidence="3 4" key="1">
    <citation type="submission" date="2021-06" db="EMBL/GenBank/DDBJ databases">
        <authorList>
            <person name="Palmer J.M."/>
        </authorList>
    </citation>
    <scope>NUCLEOTIDE SEQUENCE [LARGE SCALE GENOMIC DNA]</scope>
    <source>
        <strain evidence="3 4">AS_MEX2019</strain>
        <tissue evidence="3">Muscle</tissue>
    </source>
</reference>
<feature type="chain" id="PRO_5047222056" description="Neurotransmitter-gated ion-channel ligand-binding domain-containing protein" evidence="1">
    <location>
        <begin position="19"/>
        <end position="124"/>
    </location>
</feature>
<proteinExistence type="predicted"/>
<accession>A0ABV0YUF7</accession>
<keyword evidence="1" id="KW-0732">Signal</keyword>
<dbReference type="Gene3D" id="2.70.170.10">
    <property type="entry name" value="Neurotransmitter-gated ion-channel ligand-binding domain"/>
    <property type="match status" value="1"/>
</dbReference>
<evidence type="ECO:0000313" key="3">
    <source>
        <dbReference type="EMBL" id="MEQ2297524.1"/>
    </source>
</evidence>
<dbReference type="Proteomes" id="UP001469553">
    <property type="component" value="Unassembled WGS sequence"/>
</dbReference>
<organism evidence="3 4">
    <name type="scientific">Ameca splendens</name>
    <dbReference type="NCBI Taxonomy" id="208324"/>
    <lineage>
        <taxon>Eukaryota</taxon>
        <taxon>Metazoa</taxon>
        <taxon>Chordata</taxon>
        <taxon>Craniata</taxon>
        <taxon>Vertebrata</taxon>
        <taxon>Euteleostomi</taxon>
        <taxon>Actinopterygii</taxon>
        <taxon>Neopterygii</taxon>
        <taxon>Teleostei</taxon>
        <taxon>Neoteleostei</taxon>
        <taxon>Acanthomorphata</taxon>
        <taxon>Ovalentaria</taxon>
        <taxon>Atherinomorphae</taxon>
        <taxon>Cyprinodontiformes</taxon>
        <taxon>Goodeidae</taxon>
        <taxon>Ameca</taxon>
    </lineage>
</organism>
<feature type="domain" description="Neurotransmitter-gated ion-channel ligand-binding" evidence="2">
    <location>
        <begin position="42"/>
        <end position="118"/>
    </location>
</feature>